<organism evidence="4 5">
    <name type="scientific">Nocardia fusca</name>
    <dbReference type="NCBI Taxonomy" id="941183"/>
    <lineage>
        <taxon>Bacteria</taxon>
        <taxon>Bacillati</taxon>
        <taxon>Actinomycetota</taxon>
        <taxon>Actinomycetes</taxon>
        <taxon>Mycobacteriales</taxon>
        <taxon>Nocardiaceae</taxon>
        <taxon>Nocardia</taxon>
    </lineage>
</organism>
<dbReference type="SUPFAM" id="SSF55008">
    <property type="entry name" value="HMA, heavy metal-associated domain"/>
    <property type="match status" value="1"/>
</dbReference>
<name>A0ABV3F213_9NOCA</name>
<evidence type="ECO:0000313" key="5">
    <source>
        <dbReference type="Proteomes" id="UP001551658"/>
    </source>
</evidence>
<keyword evidence="1" id="KW-0479">Metal-binding</keyword>
<dbReference type="PRINTS" id="PR00944">
    <property type="entry name" value="CUEXPORT"/>
</dbReference>
<keyword evidence="5" id="KW-1185">Reference proteome</keyword>
<evidence type="ECO:0000256" key="2">
    <source>
        <dbReference type="ARBA" id="ARBA00023008"/>
    </source>
</evidence>
<dbReference type="InterPro" id="IPR017969">
    <property type="entry name" value="Heavy-metal-associated_CS"/>
</dbReference>
<dbReference type="InterPro" id="IPR000428">
    <property type="entry name" value="Cu-bd"/>
</dbReference>
<proteinExistence type="predicted"/>
<dbReference type="EMBL" id="JBFAIH010000001">
    <property type="protein sequence ID" value="MEV0361688.1"/>
    <property type="molecule type" value="Genomic_DNA"/>
</dbReference>
<dbReference type="InterPro" id="IPR006121">
    <property type="entry name" value="HMA_dom"/>
</dbReference>
<sequence>MSTPITTTVTVTGMTCGHCVSSVREEVGRIDGVTSVDVDLASGLVTIAGAAPVEREAIAAAVDEAGYQLAN</sequence>
<dbReference type="InterPro" id="IPR006122">
    <property type="entry name" value="HMA_Cu_ion-bd"/>
</dbReference>
<dbReference type="Pfam" id="PF00403">
    <property type="entry name" value="HMA"/>
    <property type="match status" value="1"/>
</dbReference>
<feature type="domain" description="HMA" evidence="3">
    <location>
        <begin position="5"/>
        <end position="70"/>
    </location>
</feature>
<reference evidence="4 5" key="1">
    <citation type="submission" date="2024-06" db="EMBL/GenBank/DDBJ databases">
        <title>The Natural Products Discovery Center: Release of the First 8490 Sequenced Strains for Exploring Actinobacteria Biosynthetic Diversity.</title>
        <authorList>
            <person name="Kalkreuter E."/>
            <person name="Kautsar S.A."/>
            <person name="Yang D."/>
            <person name="Bader C.D."/>
            <person name="Teijaro C.N."/>
            <person name="Fluegel L."/>
            <person name="Davis C.M."/>
            <person name="Simpson J.R."/>
            <person name="Lauterbach L."/>
            <person name="Steele A.D."/>
            <person name="Gui C."/>
            <person name="Meng S."/>
            <person name="Li G."/>
            <person name="Viehrig K."/>
            <person name="Ye F."/>
            <person name="Su P."/>
            <person name="Kiefer A.F."/>
            <person name="Nichols A."/>
            <person name="Cepeda A.J."/>
            <person name="Yan W."/>
            <person name="Fan B."/>
            <person name="Jiang Y."/>
            <person name="Adhikari A."/>
            <person name="Zheng C.-J."/>
            <person name="Schuster L."/>
            <person name="Cowan T.M."/>
            <person name="Smanski M.J."/>
            <person name="Chevrette M.G."/>
            <person name="De Carvalho L.P.S."/>
            <person name="Shen B."/>
        </authorList>
    </citation>
    <scope>NUCLEOTIDE SEQUENCE [LARGE SCALE GENOMIC DNA]</scope>
    <source>
        <strain evidence="4 5">NPDC050671</strain>
    </source>
</reference>
<gene>
    <name evidence="4" type="ORF">AB0H72_03210</name>
</gene>
<dbReference type="PROSITE" id="PS01047">
    <property type="entry name" value="HMA_1"/>
    <property type="match status" value="1"/>
</dbReference>
<evidence type="ECO:0000259" key="3">
    <source>
        <dbReference type="PROSITE" id="PS50846"/>
    </source>
</evidence>
<protein>
    <submittedName>
        <fullName evidence="4">Copper ion binding protein</fullName>
    </submittedName>
</protein>
<dbReference type="RefSeq" id="WP_357972880.1">
    <property type="nucleotide sequence ID" value="NZ_JBFAIH010000001.1"/>
</dbReference>
<dbReference type="NCBIfam" id="TIGR00003">
    <property type="entry name" value="copper ion binding protein"/>
    <property type="match status" value="1"/>
</dbReference>
<accession>A0ABV3F213</accession>
<dbReference type="Gene3D" id="3.30.70.100">
    <property type="match status" value="1"/>
</dbReference>
<dbReference type="InterPro" id="IPR036163">
    <property type="entry name" value="HMA_dom_sf"/>
</dbReference>
<evidence type="ECO:0000313" key="4">
    <source>
        <dbReference type="EMBL" id="MEV0361688.1"/>
    </source>
</evidence>
<keyword evidence="2" id="KW-0186">Copper</keyword>
<dbReference type="Proteomes" id="UP001551658">
    <property type="component" value="Unassembled WGS sequence"/>
</dbReference>
<dbReference type="PROSITE" id="PS50846">
    <property type="entry name" value="HMA_2"/>
    <property type="match status" value="1"/>
</dbReference>
<evidence type="ECO:0000256" key="1">
    <source>
        <dbReference type="ARBA" id="ARBA00022723"/>
    </source>
</evidence>
<dbReference type="CDD" id="cd00371">
    <property type="entry name" value="HMA"/>
    <property type="match status" value="1"/>
</dbReference>
<comment type="caution">
    <text evidence="4">The sequence shown here is derived from an EMBL/GenBank/DDBJ whole genome shotgun (WGS) entry which is preliminary data.</text>
</comment>